<dbReference type="InterPro" id="IPR006158">
    <property type="entry name" value="Cobalamin-bd"/>
</dbReference>
<dbReference type="InterPro" id="IPR023404">
    <property type="entry name" value="rSAM_horseshoe"/>
</dbReference>
<evidence type="ECO:0000313" key="8">
    <source>
        <dbReference type="EMBL" id="MBT1073128.1"/>
    </source>
</evidence>
<evidence type="ECO:0000259" key="6">
    <source>
        <dbReference type="PROSITE" id="PS51332"/>
    </source>
</evidence>
<dbReference type="SMART" id="SM00729">
    <property type="entry name" value="Elp3"/>
    <property type="match status" value="1"/>
</dbReference>
<sequence length="478" mass="53660">MKILIVENPRPLTFAHYNDVANAPLSASLNSGYALAIARQAGWDAAHLDFTSSTETPKRLATTILAEDADLVLFHWVYSWGHERIVREVLDLLRESDAPLGAFGLFPTLSCNRLLQYAPTLDFILMGEFEATLAELLATFRPGDLQPLPGLALPDAPFIPRALIDDLSLLPVPDDVGANCNYASMNIAASRGCHGDCSFCFIKPYYGCSRRRVRTPASLERELTQRIGRRQVDSLYFIDPTFIAPGERERERIIALSRIARAAGLPFGFETRVDTVEEGLLKTLTKNGATSVFLGIESGCDAVLRRINKRITKQQVSDAVRIAQRCGLQLNIGFIMFEPDSTLDELEENYTFLEELELLDEPDMTVNLLYHNQIVLYGSPAWKRFEAEDRLLVDEHLPFEARYRFRDERVGLVCAAMGRLAYEYFRGSDRLQGSASQGRVNNSLKEAFSSYTLAAERGQTEQIAELEVFFAQQLKNIE</sequence>
<dbReference type="CDD" id="cd01335">
    <property type="entry name" value="Radical_SAM"/>
    <property type="match status" value="1"/>
</dbReference>
<keyword evidence="3" id="KW-0479">Metal-binding</keyword>
<dbReference type="PANTHER" id="PTHR43409">
    <property type="entry name" value="ANAEROBIC MAGNESIUM-PROTOPORPHYRIN IX MONOMETHYL ESTER CYCLASE-RELATED"/>
    <property type="match status" value="1"/>
</dbReference>
<accession>A0ABS5UBS0</accession>
<dbReference type="InterPro" id="IPR051198">
    <property type="entry name" value="BchE-like"/>
</dbReference>
<proteinExistence type="predicted"/>
<name>A0ABS5UBS0_9BACT</name>
<evidence type="ECO:0000256" key="3">
    <source>
        <dbReference type="ARBA" id="ARBA00022723"/>
    </source>
</evidence>
<dbReference type="InterPro" id="IPR006638">
    <property type="entry name" value="Elp3/MiaA/NifB-like_rSAM"/>
</dbReference>
<dbReference type="SFLD" id="SFLDS00029">
    <property type="entry name" value="Radical_SAM"/>
    <property type="match status" value="1"/>
</dbReference>
<dbReference type="PROSITE" id="PS51918">
    <property type="entry name" value="RADICAL_SAM"/>
    <property type="match status" value="1"/>
</dbReference>
<evidence type="ECO:0000256" key="4">
    <source>
        <dbReference type="ARBA" id="ARBA00023004"/>
    </source>
</evidence>
<dbReference type="Pfam" id="PF04055">
    <property type="entry name" value="Radical_SAM"/>
    <property type="match status" value="1"/>
</dbReference>
<dbReference type="EMBL" id="JAHDYS010000017">
    <property type="protein sequence ID" value="MBT1073128.1"/>
    <property type="molecule type" value="Genomic_DNA"/>
</dbReference>
<keyword evidence="9" id="KW-1185">Reference proteome</keyword>
<dbReference type="SUPFAM" id="SSF102114">
    <property type="entry name" value="Radical SAM enzymes"/>
    <property type="match status" value="1"/>
</dbReference>
<gene>
    <name evidence="8" type="ORF">KJB30_15145</name>
</gene>
<organism evidence="8 9">
    <name type="scientific">Pelotalea chapellei</name>
    <dbReference type="NCBI Taxonomy" id="44671"/>
    <lineage>
        <taxon>Bacteria</taxon>
        <taxon>Pseudomonadati</taxon>
        <taxon>Thermodesulfobacteriota</taxon>
        <taxon>Desulfuromonadia</taxon>
        <taxon>Geobacterales</taxon>
        <taxon>Geobacteraceae</taxon>
        <taxon>Pelotalea</taxon>
    </lineage>
</organism>
<dbReference type="Gene3D" id="3.80.30.20">
    <property type="entry name" value="tm_1862 like domain"/>
    <property type="match status" value="1"/>
</dbReference>
<keyword evidence="2" id="KW-0949">S-adenosyl-L-methionine</keyword>
<feature type="domain" description="B12-binding" evidence="6">
    <location>
        <begin position="8"/>
        <end position="147"/>
    </location>
</feature>
<dbReference type="Proteomes" id="UP000784128">
    <property type="component" value="Unassembled WGS sequence"/>
</dbReference>
<evidence type="ECO:0000256" key="1">
    <source>
        <dbReference type="ARBA" id="ARBA00001966"/>
    </source>
</evidence>
<keyword evidence="5" id="KW-0411">Iron-sulfur</keyword>
<dbReference type="InterPro" id="IPR007197">
    <property type="entry name" value="rSAM"/>
</dbReference>
<comment type="cofactor">
    <cofactor evidence="1">
        <name>[4Fe-4S] cluster</name>
        <dbReference type="ChEBI" id="CHEBI:49883"/>
    </cofactor>
</comment>
<evidence type="ECO:0000313" key="9">
    <source>
        <dbReference type="Proteomes" id="UP000784128"/>
    </source>
</evidence>
<dbReference type="RefSeq" id="WP_214300853.1">
    <property type="nucleotide sequence ID" value="NZ_JAHDYS010000017.1"/>
</dbReference>
<dbReference type="InterPro" id="IPR058240">
    <property type="entry name" value="rSAM_sf"/>
</dbReference>
<comment type="caution">
    <text evidence="8">The sequence shown here is derived from an EMBL/GenBank/DDBJ whole genome shotgun (WGS) entry which is preliminary data.</text>
</comment>
<feature type="domain" description="Radical SAM core" evidence="7">
    <location>
        <begin position="179"/>
        <end position="407"/>
    </location>
</feature>
<protein>
    <submittedName>
        <fullName evidence="8">Radical SAM protein</fullName>
    </submittedName>
</protein>
<dbReference type="InterPro" id="IPR034466">
    <property type="entry name" value="Methyltransferase_Class_B"/>
</dbReference>
<evidence type="ECO:0000256" key="5">
    <source>
        <dbReference type="ARBA" id="ARBA00023014"/>
    </source>
</evidence>
<keyword evidence="4" id="KW-0408">Iron</keyword>
<dbReference type="PROSITE" id="PS51332">
    <property type="entry name" value="B12_BINDING"/>
    <property type="match status" value="1"/>
</dbReference>
<dbReference type="SFLD" id="SFLDG01082">
    <property type="entry name" value="B12-binding_domain_containing"/>
    <property type="match status" value="1"/>
</dbReference>
<evidence type="ECO:0000256" key="2">
    <source>
        <dbReference type="ARBA" id="ARBA00022691"/>
    </source>
</evidence>
<dbReference type="SFLD" id="SFLDG01123">
    <property type="entry name" value="methyltransferase_(Class_B)"/>
    <property type="match status" value="1"/>
</dbReference>
<reference evidence="8 9" key="1">
    <citation type="submission" date="2021-05" db="EMBL/GenBank/DDBJ databases">
        <title>The draft genome of Geobacter chapellei DSM 13688.</title>
        <authorList>
            <person name="Xu Z."/>
            <person name="Masuda Y."/>
            <person name="Itoh H."/>
            <person name="Senoo K."/>
        </authorList>
    </citation>
    <scope>NUCLEOTIDE SEQUENCE [LARGE SCALE GENOMIC DNA]</scope>
    <source>
        <strain evidence="8 9">DSM 13688</strain>
    </source>
</reference>
<evidence type="ECO:0000259" key="7">
    <source>
        <dbReference type="PROSITE" id="PS51918"/>
    </source>
</evidence>